<keyword evidence="1" id="KW-0808">Transferase</keyword>
<evidence type="ECO:0000313" key="2">
    <source>
        <dbReference type="Proteomes" id="UP000500857"/>
    </source>
</evidence>
<dbReference type="KEGG" id="oxy:HCG48_19785"/>
<dbReference type="SUPFAM" id="SSF53756">
    <property type="entry name" value="UDP-Glycosyltransferase/glycogen phosphorylase"/>
    <property type="match status" value="1"/>
</dbReference>
<name>A0A6H1U1M6_9CYAN</name>
<accession>A0A6H1U1M6</accession>
<protein>
    <submittedName>
        <fullName evidence="1">Glycosyltransferase family 4 protein</fullName>
    </submittedName>
</protein>
<sequence>MFHFKADFTAFNSFSDITLSLAKHLTGLGIPVSLQRSEISAAFVAEDESNYATIAQLMKPEPYRRCQIKWSHYWPATAALQLDGELNFELFAINYHFTRDREPFDLWLQESIGNPYNKLAISQFCRDVLIQAGCNPERIFVLPLAFNPLLSELPFVAKPSENSGVKRILHCTSSADLYRFGTDLLLTAYCEEFYGDTQIELVLKEGQSQHCLLDRYIQMARDRFGTGMPRIRYIKRFLNKAELAQLYYSVDGFVAPFRGEGFAIKILDAFAAGLPVALPLYGGPTEYADRNNCYPIEYDLVPVGHCLDTQNLALRNAPHWAESKISSLRQQLRAIVEDSQRFERAQKARNRALQFSWSAAAQRLESLVKERL</sequence>
<dbReference type="AlphaFoldDB" id="A0A6H1U1M6"/>
<dbReference type="Pfam" id="PF13692">
    <property type="entry name" value="Glyco_trans_1_4"/>
    <property type="match status" value="1"/>
</dbReference>
<keyword evidence="2" id="KW-1185">Reference proteome</keyword>
<dbReference type="RefSeq" id="WP_168570703.1">
    <property type="nucleotide sequence ID" value="NZ_CP051167.1"/>
</dbReference>
<organism evidence="1 2">
    <name type="scientific">Oxynema aestuarii AP17</name>
    <dbReference type="NCBI Taxonomy" id="2064643"/>
    <lineage>
        <taxon>Bacteria</taxon>
        <taxon>Bacillati</taxon>
        <taxon>Cyanobacteriota</taxon>
        <taxon>Cyanophyceae</taxon>
        <taxon>Oscillatoriophycideae</taxon>
        <taxon>Oscillatoriales</taxon>
        <taxon>Oscillatoriaceae</taxon>
        <taxon>Oxynema</taxon>
        <taxon>Oxynema aestuarii</taxon>
    </lineage>
</organism>
<dbReference type="Proteomes" id="UP000500857">
    <property type="component" value="Chromosome"/>
</dbReference>
<dbReference type="PANTHER" id="PTHR46656">
    <property type="entry name" value="PUTATIVE-RELATED"/>
    <property type="match status" value="1"/>
</dbReference>
<dbReference type="GO" id="GO:0016740">
    <property type="term" value="F:transferase activity"/>
    <property type="evidence" value="ECO:0007669"/>
    <property type="project" value="UniProtKB-KW"/>
</dbReference>
<dbReference type="Gene3D" id="3.40.50.2000">
    <property type="entry name" value="Glycogen Phosphorylase B"/>
    <property type="match status" value="1"/>
</dbReference>
<evidence type="ECO:0000313" key="1">
    <source>
        <dbReference type="EMBL" id="QIZ72555.1"/>
    </source>
</evidence>
<dbReference type="PANTHER" id="PTHR46656:SF3">
    <property type="entry name" value="PUTATIVE-RELATED"/>
    <property type="match status" value="1"/>
</dbReference>
<gene>
    <name evidence="1" type="ORF">HCG48_19785</name>
</gene>
<dbReference type="CDD" id="cd03801">
    <property type="entry name" value="GT4_PimA-like"/>
    <property type="match status" value="1"/>
</dbReference>
<dbReference type="EMBL" id="CP051167">
    <property type="protein sequence ID" value="QIZ72555.1"/>
    <property type="molecule type" value="Genomic_DNA"/>
</dbReference>
<proteinExistence type="predicted"/>
<reference evidence="1 2" key="1">
    <citation type="submission" date="2020-04" db="EMBL/GenBank/DDBJ databases">
        <authorList>
            <person name="Basu S."/>
            <person name="Maruthanayagam V."/>
            <person name="Chakraborty S."/>
            <person name="Pramanik A."/>
            <person name="Mukherjee J."/>
            <person name="Brink B."/>
        </authorList>
    </citation>
    <scope>NUCLEOTIDE SEQUENCE [LARGE SCALE GENOMIC DNA]</scope>
    <source>
        <strain evidence="1 2">AP17</strain>
    </source>
</reference>